<dbReference type="KEGG" id="ckw:CKALI_03980"/>
<evidence type="ECO:0000256" key="3">
    <source>
        <dbReference type="HAMAP-Rule" id="MF_00272"/>
    </source>
</evidence>
<dbReference type="InterPro" id="IPR017453">
    <property type="entry name" value="GCV_H_sub"/>
</dbReference>
<gene>
    <name evidence="3 6" type="primary">gcvH</name>
    <name evidence="6" type="ORF">CKALI_03980</name>
</gene>
<accession>A0A6B8VRP0</accession>
<dbReference type="GO" id="GO:0005960">
    <property type="term" value="C:glycine cleavage complex"/>
    <property type="evidence" value="ECO:0007669"/>
    <property type="project" value="InterPro"/>
</dbReference>
<keyword evidence="2 3" id="KW-0450">Lipoyl</keyword>
<feature type="domain" description="Lipoyl-binding" evidence="5">
    <location>
        <begin position="24"/>
        <end position="106"/>
    </location>
</feature>
<comment type="subunit">
    <text evidence="3">The glycine cleavage system is composed of four proteins: P, T, L and H.</text>
</comment>
<organism evidence="6 7">
    <name type="scientific">Corynebacterium kalinowskii</name>
    <dbReference type="NCBI Taxonomy" id="2675216"/>
    <lineage>
        <taxon>Bacteria</taxon>
        <taxon>Bacillati</taxon>
        <taxon>Actinomycetota</taxon>
        <taxon>Actinomycetes</taxon>
        <taxon>Mycobacteriales</taxon>
        <taxon>Corynebacteriaceae</taxon>
        <taxon>Corynebacterium</taxon>
    </lineage>
</organism>
<dbReference type="InterPro" id="IPR002930">
    <property type="entry name" value="GCV_H"/>
</dbReference>
<dbReference type="Gene3D" id="2.40.50.100">
    <property type="match status" value="1"/>
</dbReference>
<evidence type="ECO:0000256" key="2">
    <source>
        <dbReference type="ARBA" id="ARBA00022823"/>
    </source>
</evidence>
<evidence type="ECO:0000256" key="4">
    <source>
        <dbReference type="PIRSR" id="PIRSR617453-50"/>
    </source>
</evidence>
<dbReference type="AlphaFoldDB" id="A0A6B8VRP0"/>
<comment type="function">
    <text evidence="3">The glycine cleavage system catalyzes the degradation of glycine. The H protein shuttles the methylamine group of glycine from the P protein to the T protein.</text>
</comment>
<dbReference type="NCBIfam" id="NF002270">
    <property type="entry name" value="PRK01202.1"/>
    <property type="match status" value="1"/>
</dbReference>
<dbReference type="GO" id="GO:0005829">
    <property type="term" value="C:cytosol"/>
    <property type="evidence" value="ECO:0007669"/>
    <property type="project" value="TreeGrafter"/>
</dbReference>
<evidence type="ECO:0000256" key="1">
    <source>
        <dbReference type="ARBA" id="ARBA00009249"/>
    </source>
</evidence>
<dbReference type="Proteomes" id="UP000427071">
    <property type="component" value="Chromosome"/>
</dbReference>
<dbReference type="GO" id="GO:0019464">
    <property type="term" value="P:glycine decarboxylation via glycine cleavage system"/>
    <property type="evidence" value="ECO:0007669"/>
    <property type="project" value="UniProtKB-UniRule"/>
</dbReference>
<dbReference type="NCBIfam" id="TIGR00527">
    <property type="entry name" value="gcvH"/>
    <property type="match status" value="1"/>
</dbReference>
<dbReference type="PANTHER" id="PTHR11715">
    <property type="entry name" value="GLYCINE CLEAVAGE SYSTEM H PROTEIN"/>
    <property type="match status" value="1"/>
</dbReference>
<dbReference type="CDD" id="cd06848">
    <property type="entry name" value="GCS_H"/>
    <property type="match status" value="1"/>
</dbReference>
<dbReference type="GO" id="GO:0009249">
    <property type="term" value="P:protein lipoylation"/>
    <property type="evidence" value="ECO:0007669"/>
    <property type="project" value="TreeGrafter"/>
</dbReference>
<reference evidence="7" key="1">
    <citation type="submission" date="2019-11" db="EMBL/GenBank/DDBJ databases">
        <title>Complete genome sequence of Corynebacterium kalinowskii 1959, a novel Corynebacterium species isolated from soil of a small paddock in Vilsendorf, Germany.</title>
        <authorList>
            <person name="Schaffert L."/>
            <person name="Ruwe M."/>
            <person name="Milse J."/>
            <person name="Hanuschka K."/>
            <person name="Ortseifen V."/>
            <person name="Droste J."/>
            <person name="Brandt D."/>
            <person name="Schlueter L."/>
            <person name="Kutter Y."/>
            <person name="Vinke S."/>
            <person name="Viehoefer P."/>
            <person name="Jacob L."/>
            <person name="Luebke N.-C."/>
            <person name="Schulte-Berndt E."/>
            <person name="Hain C."/>
            <person name="Linder M."/>
            <person name="Schmidt P."/>
            <person name="Wollenschlaeger L."/>
            <person name="Luttermann T."/>
            <person name="Thieme E."/>
            <person name="Hassa J."/>
            <person name="Haak M."/>
            <person name="Wittchen M."/>
            <person name="Mentz A."/>
            <person name="Persicke M."/>
            <person name="Busche T."/>
            <person name="Ruckert C."/>
        </authorList>
    </citation>
    <scope>NUCLEOTIDE SEQUENCE [LARGE SCALE GENOMIC DNA]</scope>
    <source>
        <strain evidence="7">1959</strain>
    </source>
</reference>
<dbReference type="RefSeq" id="WP_156192054.1">
    <property type="nucleotide sequence ID" value="NZ_CP046452.1"/>
</dbReference>
<dbReference type="EMBL" id="CP046452">
    <property type="protein sequence ID" value="QGU01675.1"/>
    <property type="molecule type" value="Genomic_DNA"/>
</dbReference>
<dbReference type="PANTHER" id="PTHR11715:SF3">
    <property type="entry name" value="GLYCINE CLEAVAGE SYSTEM H PROTEIN-RELATED"/>
    <property type="match status" value="1"/>
</dbReference>
<dbReference type="HAMAP" id="MF_00272">
    <property type="entry name" value="GcvH"/>
    <property type="match status" value="1"/>
</dbReference>
<dbReference type="PROSITE" id="PS50968">
    <property type="entry name" value="BIOTINYL_LIPOYL"/>
    <property type="match status" value="1"/>
</dbReference>
<dbReference type="Pfam" id="PF01597">
    <property type="entry name" value="GCV_H"/>
    <property type="match status" value="1"/>
</dbReference>
<feature type="modified residue" description="N6-lipoyllysine" evidence="3 4">
    <location>
        <position position="65"/>
    </location>
</feature>
<dbReference type="InterPro" id="IPR033753">
    <property type="entry name" value="GCV_H/Fam206"/>
</dbReference>
<comment type="similarity">
    <text evidence="1 3">Belongs to the GcvH family.</text>
</comment>
<dbReference type="InterPro" id="IPR003016">
    <property type="entry name" value="2-oxoA_DH_lipoyl-BS"/>
</dbReference>
<evidence type="ECO:0000313" key="6">
    <source>
        <dbReference type="EMBL" id="QGU01675.1"/>
    </source>
</evidence>
<evidence type="ECO:0000259" key="5">
    <source>
        <dbReference type="PROSITE" id="PS50968"/>
    </source>
</evidence>
<dbReference type="InterPro" id="IPR011053">
    <property type="entry name" value="Single_hybrid_motif"/>
</dbReference>
<dbReference type="SUPFAM" id="SSF51230">
    <property type="entry name" value="Single hybrid motif"/>
    <property type="match status" value="1"/>
</dbReference>
<protein>
    <recommendedName>
        <fullName evidence="3">Glycine cleavage system H protein</fullName>
    </recommendedName>
</protein>
<comment type="cofactor">
    <cofactor evidence="3">
        <name>(R)-lipoate</name>
        <dbReference type="ChEBI" id="CHEBI:83088"/>
    </cofactor>
    <text evidence="3">Binds 1 lipoyl cofactor covalently.</text>
</comment>
<name>A0A6B8VRP0_9CORY</name>
<sequence length="125" mass="13191">MSLPESYLYSADHEWLAAVEVGATTKVGITDFAANALGEIVYVDLPAVGDTVEIGESCGEVESTKSVSDIFSPVNGTVTAVNEELVGSPEIINSDPFEAGWLFEVQITEVGPMMTAAEYAEKNGV</sequence>
<evidence type="ECO:0000313" key="7">
    <source>
        <dbReference type="Proteomes" id="UP000427071"/>
    </source>
</evidence>
<keyword evidence="7" id="KW-1185">Reference proteome</keyword>
<dbReference type="InterPro" id="IPR000089">
    <property type="entry name" value="Biotin_lipoyl"/>
</dbReference>
<dbReference type="PROSITE" id="PS00189">
    <property type="entry name" value="LIPOYL"/>
    <property type="match status" value="1"/>
</dbReference>
<proteinExistence type="inferred from homology"/>